<reference evidence="3" key="1">
    <citation type="submission" date="2018-09" db="EMBL/GenBank/DDBJ databases">
        <authorList>
            <person name="Livingstone P.G."/>
            <person name="Whitworth D.E."/>
        </authorList>
    </citation>
    <scope>NUCLEOTIDE SEQUENCE [LARGE SCALE GENOMIC DNA]</scope>
    <source>
        <strain evidence="3">AB050A</strain>
    </source>
</reference>
<protein>
    <recommendedName>
        <fullName evidence="4">DUF4114 domain-containing protein</fullName>
    </recommendedName>
</protein>
<dbReference type="Proteomes" id="UP000267003">
    <property type="component" value="Unassembled WGS sequence"/>
</dbReference>
<comment type="caution">
    <text evidence="2">The sequence shown here is derived from an EMBL/GenBank/DDBJ whole genome shotgun (WGS) entry which is preliminary data.</text>
</comment>
<organism evidence="2 3">
    <name type="scientific">Corallococcus aberystwythensis</name>
    <dbReference type="NCBI Taxonomy" id="2316722"/>
    <lineage>
        <taxon>Bacteria</taxon>
        <taxon>Pseudomonadati</taxon>
        <taxon>Myxococcota</taxon>
        <taxon>Myxococcia</taxon>
        <taxon>Myxococcales</taxon>
        <taxon>Cystobacterineae</taxon>
        <taxon>Myxococcaceae</taxon>
        <taxon>Corallococcus</taxon>
    </lineage>
</organism>
<name>A0A3A8P9C0_9BACT</name>
<proteinExistence type="predicted"/>
<feature type="region of interest" description="Disordered" evidence="1">
    <location>
        <begin position="1"/>
        <end position="20"/>
    </location>
</feature>
<gene>
    <name evidence="2" type="ORF">D7W81_39825</name>
</gene>
<evidence type="ECO:0008006" key="4">
    <source>
        <dbReference type="Google" id="ProtNLM"/>
    </source>
</evidence>
<dbReference type="AlphaFoldDB" id="A0A3A8P9C0"/>
<accession>A0A3A8P9C0</accession>
<evidence type="ECO:0000313" key="3">
    <source>
        <dbReference type="Proteomes" id="UP000267003"/>
    </source>
</evidence>
<keyword evidence="3" id="KW-1185">Reference proteome</keyword>
<dbReference type="EMBL" id="RAWK01000440">
    <property type="protein sequence ID" value="RKH52499.1"/>
    <property type="molecule type" value="Genomic_DNA"/>
</dbReference>
<sequence>MATPGPARAAEPPAEGEGLAPRLTTVTQTLQQLEAGNLSRLGVQAEDPQGSPLTFSWNATSGTLSRPLGNANTSRVSWTAPRCLARSGAPVSVTVTNGLGLSTTAPFDFSLVQDLKANHQPLLTADSFEQFQGVTFQEAVLTVKPQAPESVEHIVFPEDRPLSVTLVSSNPGASHSFGYLYVDELQQRGYVNAQGELVDANANGITDLHEDLYNLAPPSGAKARPYIGWGSRCNRTFISEGLTFSIPDLTLSENCSGGFAAQQDLDDARPGPNFGLRVDVVGSAPLNTPPTTAYSDFGLFPRIPNLLEPAHDANHQMGLGRLVFLLTDDDDDQKTYLGMGAVADKGSWDSEPDYDVSAYAARGILSASNPDPGISFRDRTVDLGIIPGGRELVFFLVVSAEAKHIPDNDNVYPCLRKAGNGQCTLHLKTPLSVFFSKAKWNLDQDSLGLLPTVTRSAQCEYSDGCNPVRPMSGACNTRVNGGKACGWLRGDTLDRLRHIRGGDATILTPAAVSVTYPDNGNLPHALLHAPPSTPGRWLLSFEDSNGGGVLQDFNDVVFQFQSPPVPGAVRSRVVNPEQMKSPEEEGCAISRVRFLAHPGGAYGCHFPETFPSYAVATDCRMCDRGVCQSNPTPTWHPVLLEANSRYEVVMDVSHTPGTQLCWKAELPAIDGTCHQSPVYMEVGYEYGPVGP</sequence>
<dbReference type="OrthoDB" id="5487855at2"/>
<evidence type="ECO:0000256" key="1">
    <source>
        <dbReference type="SAM" id="MobiDB-lite"/>
    </source>
</evidence>
<evidence type="ECO:0000313" key="2">
    <source>
        <dbReference type="EMBL" id="RKH52499.1"/>
    </source>
</evidence>